<gene>
    <name evidence="4" type="ORF">K461DRAFT_47742</name>
</gene>
<feature type="region of interest" description="Disordered" evidence="2">
    <location>
        <begin position="255"/>
        <end position="313"/>
    </location>
</feature>
<dbReference type="GO" id="GO:0003712">
    <property type="term" value="F:transcription coregulator activity"/>
    <property type="evidence" value="ECO:0007669"/>
    <property type="project" value="TreeGrafter"/>
</dbReference>
<dbReference type="PROSITE" id="PS50020">
    <property type="entry name" value="WW_DOMAIN_2"/>
    <property type="match status" value="1"/>
</dbReference>
<dbReference type="InterPro" id="IPR045148">
    <property type="entry name" value="TCRG1-like"/>
</dbReference>
<dbReference type="Proteomes" id="UP000799439">
    <property type="component" value="Unassembled WGS sequence"/>
</dbReference>
<feature type="region of interest" description="Disordered" evidence="2">
    <location>
        <begin position="332"/>
        <end position="352"/>
    </location>
</feature>
<evidence type="ECO:0000256" key="2">
    <source>
        <dbReference type="SAM" id="MobiDB-lite"/>
    </source>
</evidence>
<name>A0A9P4ME29_9PEZI</name>
<evidence type="ECO:0000313" key="5">
    <source>
        <dbReference type="Proteomes" id="UP000799439"/>
    </source>
</evidence>
<dbReference type="PANTHER" id="PTHR15377:SF3">
    <property type="entry name" value="WW DOMAIN-CONTAINING PROTEIN"/>
    <property type="match status" value="1"/>
</dbReference>
<keyword evidence="1" id="KW-0677">Repeat</keyword>
<evidence type="ECO:0000256" key="1">
    <source>
        <dbReference type="ARBA" id="ARBA00022737"/>
    </source>
</evidence>
<dbReference type="FunFam" id="2.20.70.10:FF:000049">
    <property type="entry name" value="Transcription elongation regulator 1-like"/>
    <property type="match status" value="1"/>
</dbReference>
<dbReference type="Gene3D" id="1.10.10.440">
    <property type="entry name" value="FF domain"/>
    <property type="match status" value="1"/>
</dbReference>
<dbReference type="GO" id="GO:0070063">
    <property type="term" value="F:RNA polymerase binding"/>
    <property type="evidence" value="ECO:0007669"/>
    <property type="project" value="InterPro"/>
</dbReference>
<feature type="region of interest" description="Disordered" evidence="2">
    <location>
        <begin position="202"/>
        <end position="230"/>
    </location>
</feature>
<dbReference type="GO" id="GO:0005634">
    <property type="term" value="C:nucleus"/>
    <property type="evidence" value="ECO:0007669"/>
    <property type="project" value="TreeGrafter"/>
</dbReference>
<reference evidence="4" key="1">
    <citation type="journal article" date="2020" name="Stud. Mycol.">
        <title>101 Dothideomycetes genomes: a test case for predicting lifestyles and emergence of pathogens.</title>
        <authorList>
            <person name="Haridas S."/>
            <person name="Albert R."/>
            <person name="Binder M."/>
            <person name="Bloem J."/>
            <person name="Labutti K."/>
            <person name="Salamov A."/>
            <person name="Andreopoulos B."/>
            <person name="Baker S."/>
            <person name="Barry K."/>
            <person name="Bills G."/>
            <person name="Bluhm B."/>
            <person name="Cannon C."/>
            <person name="Castanera R."/>
            <person name="Culley D."/>
            <person name="Daum C."/>
            <person name="Ezra D."/>
            <person name="Gonzalez J."/>
            <person name="Henrissat B."/>
            <person name="Kuo A."/>
            <person name="Liang C."/>
            <person name="Lipzen A."/>
            <person name="Lutzoni F."/>
            <person name="Magnuson J."/>
            <person name="Mondo S."/>
            <person name="Nolan M."/>
            <person name="Ohm R."/>
            <person name="Pangilinan J."/>
            <person name="Park H.-J."/>
            <person name="Ramirez L."/>
            <person name="Alfaro M."/>
            <person name="Sun H."/>
            <person name="Tritt A."/>
            <person name="Yoshinaga Y."/>
            <person name="Zwiers L.-H."/>
            <person name="Turgeon B."/>
            <person name="Goodwin S."/>
            <person name="Spatafora J."/>
            <person name="Crous P."/>
            <person name="Grigoriev I."/>
        </authorList>
    </citation>
    <scope>NUCLEOTIDE SEQUENCE</scope>
    <source>
        <strain evidence="4">CBS 260.36</strain>
    </source>
</reference>
<feature type="compositionally biased region" description="Basic and acidic residues" evidence="2">
    <location>
        <begin position="211"/>
        <end position="226"/>
    </location>
</feature>
<dbReference type="PROSITE" id="PS01159">
    <property type="entry name" value="WW_DOMAIN_1"/>
    <property type="match status" value="1"/>
</dbReference>
<dbReference type="Gene3D" id="2.20.70.10">
    <property type="match status" value="2"/>
</dbReference>
<dbReference type="OrthoDB" id="410044at2759"/>
<feature type="compositionally biased region" description="Basic and acidic residues" evidence="2">
    <location>
        <begin position="139"/>
        <end position="150"/>
    </location>
</feature>
<comment type="caution">
    <text evidence="4">The sequence shown here is derived from an EMBL/GenBank/DDBJ whole genome shotgun (WGS) entry which is preliminary data.</text>
</comment>
<dbReference type="SUPFAM" id="SSF81698">
    <property type="entry name" value="FF domain"/>
    <property type="match status" value="1"/>
</dbReference>
<sequence>MEEPPQKRLKSDSGAAAELAPLPPGWTEHTAPTGHKYYYNKSTKKSTYTRPSEESAVPSAQITQPPAQSFTQSYTGSYHTPPFQANAQYSTSSNAWNSQPNGSQYSQQPFYNGNTQPQPVHQMHDANRQPQHGSHRPRRQPEDRPKRKEDIPNCGAWILVYTRLGRRFVHNTETCESFWKFPADVMKAVIALDQMHLEEKHGKLQNGASQDKQETGESRPPTRPEDIGIDEEAITRHQADMDKSFKREQAEDALLLEGDEEERIWVPPAQTTADKGYDSSEYEEIEVTDDSDLDSNADAPPSDDDQPPGPLEFNEDDIAYQLAAMGESYGLDEEEYGSQPESPTSSAAEAELTDTERQQIFEEMLTDHGISPFTPWESLLEGPLLDDERFTIITSSRARKDAHAAWCKAAIAKKKAAPAAEREVDPRERFLAFLATAASTKLYWPEFKRKFKKEAALKAGQRWGEREMEKCYREFVAGLKMGSKEKEAKLREVTKGKGKEGVRGEVAYWVVGEGRREKVVEEVGR</sequence>
<dbReference type="CDD" id="cd00201">
    <property type="entry name" value="WW"/>
    <property type="match status" value="1"/>
</dbReference>
<feature type="compositionally biased region" description="Acidic residues" evidence="2">
    <location>
        <begin position="280"/>
        <end position="306"/>
    </location>
</feature>
<dbReference type="SMART" id="SM00456">
    <property type="entry name" value="WW"/>
    <property type="match status" value="2"/>
</dbReference>
<feature type="compositionally biased region" description="Low complexity" evidence="2">
    <location>
        <begin position="36"/>
        <end position="49"/>
    </location>
</feature>
<accession>A0A9P4ME29</accession>
<evidence type="ECO:0000313" key="4">
    <source>
        <dbReference type="EMBL" id="KAF2149517.1"/>
    </source>
</evidence>
<protein>
    <recommendedName>
        <fullName evidence="3">WW domain-containing protein</fullName>
    </recommendedName>
</protein>
<dbReference type="SUPFAM" id="SSF51045">
    <property type="entry name" value="WW domain"/>
    <property type="match status" value="2"/>
</dbReference>
<dbReference type="InterPro" id="IPR036517">
    <property type="entry name" value="FF_domain_sf"/>
</dbReference>
<evidence type="ECO:0000259" key="3">
    <source>
        <dbReference type="PROSITE" id="PS50020"/>
    </source>
</evidence>
<dbReference type="AlphaFoldDB" id="A0A9P4ME29"/>
<dbReference type="InterPro" id="IPR001202">
    <property type="entry name" value="WW_dom"/>
</dbReference>
<feature type="domain" description="WW" evidence="3">
    <location>
        <begin position="20"/>
        <end position="53"/>
    </location>
</feature>
<proteinExistence type="predicted"/>
<keyword evidence="5" id="KW-1185">Reference proteome</keyword>
<dbReference type="EMBL" id="ML996091">
    <property type="protein sequence ID" value="KAF2149517.1"/>
    <property type="molecule type" value="Genomic_DNA"/>
</dbReference>
<dbReference type="Pfam" id="PF00397">
    <property type="entry name" value="WW"/>
    <property type="match status" value="1"/>
</dbReference>
<feature type="compositionally biased region" description="Basic and acidic residues" evidence="2">
    <location>
        <begin position="1"/>
        <end position="11"/>
    </location>
</feature>
<feature type="region of interest" description="Disordered" evidence="2">
    <location>
        <begin position="1"/>
        <end position="150"/>
    </location>
</feature>
<feature type="compositionally biased region" description="Polar residues" evidence="2">
    <location>
        <begin position="58"/>
        <end position="119"/>
    </location>
</feature>
<organism evidence="4 5">
    <name type="scientific">Myriangium duriaei CBS 260.36</name>
    <dbReference type="NCBI Taxonomy" id="1168546"/>
    <lineage>
        <taxon>Eukaryota</taxon>
        <taxon>Fungi</taxon>
        <taxon>Dikarya</taxon>
        <taxon>Ascomycota</taxon>
        <taxon>Pezizomycotina</taxon>
        <taxon>Dothideomycetes</taxon>
        <taxon>Dothideomycetidae</taxon>
        <taxon>Myriangiales</taxon>
        <taxon>Myriangiaceae</taxon>
        <taxon>Myriangium</taxon>
    </lineage>
</organism>
<dbReference type="InterPro" id="IPR036020">
    <property type="entry name" value="WW_dom_sf"/>
</dbReference>
<dbReference type="PANTHER" id="PTHR15377">
    <property type="entry name" value="TRANSCRIPTION ELONGATION REGULATOR 1"/>
    <property type="match status" value="1"/>
</dbReference>